<organism evidence="1 3">
    <name type="scientific">Sphingobium fuliginis (strain ATCC 27551)</name>
    <dbReference type="NCBI Taxonomy" id="336203"/>
    <lineage>
        <taxon>Bacteria</taxon>
        <taxon>Pseudomonadati</taxon>
        <taxon>Pseudomonadota</taxon>
        <taxon>Alphaproteobacteria</taxon>
        <taxon>Sphingomonadales</taxon>
        <taxon>Sphingomonadaceae</taxon>
        <taxon>Sphingobium</taxon>
    </lineage>
</organism>
<accession>A0A292Z9Y4</accession>
<evidence type="ECO:0000313" key="4">
    <source>
        <dbReference type="Proteomes" id="UP000593663"/>
    </source>
</evidence>
<reference evidence="1 3" key="2">
    <citation type="journal article" date="2013" name="Environ. Sci. Technol.">
        <title>The 4-tert-butylphenol-utilizing bacterium Sphingobium fuliginis OMI can degrade bisphenols via phenolic ring hydroxylation and meta-cleavage pathway.</title>
        <authorList>
            <person name="Ogata Y."/>
            <person name="Goda S."/>
            <person name="Toyama T."/>
            <person name="Sei K."/>
            <person name="Ike M."/>
        </authorList>
    </citation>
    <scope>NUCLEOTIDE SEQUENCE [LARGE SCALE GENOMIC DNA]</scope>
    <source>
        <strain evidence="1 3">OMI</strain>
    </source>
</reference>
<dbReference type="AlphaFoldDB" id="A0A292Z9Y4"/>
<name>A0A292Z9Y4_SPHSA</name>
<reference evidence="4" key="5">
    <citation type="submission" date="2020-08" db="EMBL/GenBank/DDBJ databases">
        <title>Complete genome sequence of Sphingobium barthaii strain KK22, a high-molecular-weight polycyclic aromatic hydrocarbon-degrading soil bacterium.</title>
        <authorList>
            <person name="Mori J.F."/>
            <person name="Kanaly R.A."/>
        </authorList>
    </citation>
    <scope>NUCLEOTIDE SEQUENCE [LARGE SCALE GENOMIC DNA]</scope>
    <source>
        <strain evidence="4">KK22</strain>
    </source>
</reference>
<protein>
    <submittedName>
        <fullName evidence="2">Anti-sigma factor</fullName>
    </submittedName>
</protein>
<dbReference type="Proteomes" id="UP000593663">
    <property type="component" value="Chromosome 1"/>
</dbReference>
<reference evidence="1" key="4">
    <citation type="submission" date="2017-10" db="EMBL/GenBank/DDBJ databases">
        <authorList>
            <person name="Banno H."/>
            <person name="Chua N.-H."/>
        </authorList>
    </citation>
    <scope>NUCLEOTIDE SEQUENCE</scope>
    <source>
        <strain evidence="1">OMI</strain>
    </source>
</reference>
<reference evidence="1 3" key="1">
    <citation type="journal article" date="2013" name="Biodegradation">
        <title>Occurrence of 4-tert-butylphenol (4-t-BP) biodegradation in an aquatic sample caused by the presence of Spirodela polyrrhiza and isolation of a 4-t-BP-utilizing bacterium.</title>
        <authorList>
            <person name="Ogata Y."/>
            <person name="Toyama T."/>
            <person name="Yu N."/>
            <person name="Wang X."/>
            <person name="Sei K."/>
            <person name="Ike M."/>
        </authorList>
    </citation>
    <scope>NUCLEOTIDE SEQUENCE [LARGE SCALE GENOMIC DNA]</scope>
    <source>
        <strain evidence="1 3">OMI</strain>
    </source>
</reference>
<reference evidence="1" key="3">
    <citation type="submission" date="2017-10" db="EMBL/GenBank/DDBJ databases">
        <title>Bioaugmenting a lab-scale membrane bioreactor with Sphingobium fuliginis OMI to degrade 4-tert-butylphenol.</title>
        <authorList>
            <person name="Takada K."/>
            <person name="Shiba T."/>
            <person name="Soda S."/>
            <person name="Inoue D."/>
            <person name="Miyake M."/>
            <person name="Eguchi M."/>
            <person name="Ike M."/>
        </authorList>
    </citation>
    <scope>NUCLEOTIDE SEQUENCE</scope>
    <source>
        <strain evidence="1">OMI</strain>
    </source>
</reference>
<dbReference type="EMBL" id="BEWI01000030">
    <property type="protein sequence ID" value="GAY19691.1"/>
    <property type="molecule type" value="Genomic_DNA"/>
</dbReference>
<dbReference type="RefSeq" id="WP_025549333.1">
    <property type="nucleotide sequence ID" value="NZ_BATN01000039.1"/>
</dbReference>
<reference evidence="2" key="6">
    <citation type="journal article" date="2021" name="Microbiol. Resour. Announc.">
        <title>Complete Genome Sequence of Sphingobium barthaii KK22, a High-Molecular-Weight Polycyclic Aromatic Hydrocarbon-Degrading Soil Bacterium.</title>
        <authorList>
            <person name="Mori J.F."/>
            <person name="Kanaly R.A."/>
        </authorList>
    </citation>
    <scope>NUCLEOTIDE SEQUENCE</scope>
    <source>
        <strain evidence="2">KK22</strain>
    </source>
</reference>
<evidence type="ECO:0000313" key="2">
    <source>
        <dbReference type="EMBL" id="QOT71515.1"/>
    </source>
</evidence>
<gene>
    <name evidence="2" type="ORF">H5V43_15795</name>
    <name evidence="1" type="ORF">SFOMI_0211</name>
</gene>
<sequence length="244" mass="27206">MTDRPTDPEITDLEIDAYIDGELDVERRFVVETRLSRQPELAARVMGDLSVRSALRMLTQDRRPVPAGLADRAERLAQPQKSRWRRLMPAGLATSGLAAALAVWMVGFERPPAYVSYAVASHRIAMLRADMNSQIEAPRFDAREVALNTRIAMPQLPDDWHVTDVQLFPTDKAPALLMAVRTDTGHRMTIFAVHEKTAAPEHPDAVREGEQSVAYWRRGDMSYALTGDQEPGTMDATAEALART</sequence>
<dbReference type="Proteomes" id="UP000221538">
    <property type="component" value="Unassembled WGS sequence"/>
</dbReference>
<evidence type="ECO:0000313" key="3">
    <source>
        <dbReference type="Proteomes" id="UP000221538"/>
    </source>
</evidence>
<evidence type="ECO:0000313" key="1">
    <source>
        <dbReference type="EMBL" id="GAY19691.1"/>
    </source>
</evidence>
<dbReference type="KEGG" id="sbar:H5V43_15795"/>
<proteinExistence type="predicted"/>
<dbReference type="EMBL" id="CP060035">
    <property type="protein sequence ID" value="QOT71515.1"/>
    <property type="molecule type" value="Genomic_DNA"/>
</dbReference>